<dbReference type="PANTHER" id="PTHR47542:SF2">
    <property type="entry name" value="ACYL-COA N-ACYLTRANSFERASES (NAT) SUPERFAMILY PROTEIN"/>
    <property type="match status" value="1"/>
</dbReference>
<gene>
    <name evidence="2" type="ORF">LPJ53_005773</name>
</gene>
<dbReference type="AlphaFoldDB" id="A0A9W8CPV0"/>
<accession>A0A9W8CPV0</accession>
<protein>
    <recommendedName>
        <fullName evidence="1">N-acetyltransferase domain-containing protein</fullName>
    </recommendedName>
</protein>
<dbReference type="PROSITE" id="PS51186">
    <property type="entry name" value="GNAT"/>
    <property type="match status" value="1"/>
</dbReference>
<organism evidence="2 3">
    <name type="scientific">Coemansia erecta</name>
    <dbReference type="NCBI Taxonomy" id="147472"/>
    <lineage>
        <taxon>Eukaryota</taxon>
        <taxon>Fungi</taxon>
        <taxon>Fungi incertae sedis</taxon>
        <taxon>Zoopagomycota</taxon>
        <taxon>Kickxellomycotina</taxon>
        <taxon>Kickxellomycetes</taxon>
        <taxon>Kickxellales</taxon>
        <taxon>Kickxellaceae</taxon>
        <taxon>Coemansia</taxon>
    </lineage>
</organism>
<dbReference type="InterPro" id="IPR000182">
    <property type="entry name" value="GNAT_dom"/>
</dbReference>
<dbReference type="SUPFAM" id="SSF55729">
    <property type="entry name" value="Acyl-CoA N-acyltransferases (Nat)"/>
    <property type="match status" value="1"/>
</dbReference>
<name>A0A9W8CPV0_9FUNG</name>
<dbReference type="Proteomes" id="UP001149813">
    <property type="component" value="Unassembled WGS sequence"/>
</dbReference>
<dbReference type="OrthoDB" id="41532at2759"/>
<proteinExistence type="predicted"/>
<dbReference type="EMBL" id="JANBOJ010000394">
    <property type="protein sequence ID" value="KAJ1719473.1"/>
    <property type="molecule type" value="Genomic_DNA"/>
</dbReference>
<sequence length="200" mass="22081">MFVPLIAYPVPRIGKDNPLLLTRADYESLVPKCQQIERRVFPKSEAMDIAKELRKPNQFLFVVLDLDSSHAVSKQADMQLTAYGILAIGKIDGIARMSKVCTDPRCRGRGAGELVVNGMLKALGANKRQLLNTSPSSYSHIRAISQTGISTIQLHVDRQRAEAIRLYTRCGFSARAEIADYYSAGRDALLMIAPISSTVE</sequence>
<dbReference type="GO" id="GO:0016747">
    <property type="term" value="F:acyltransferase activity, transferring groups other than amino-acyl groups"/>
    <property type="evidence" value="ECO:0007669"/>
    <property type="project" value="InterPro"/>
</dbReference>
<comment type="caution">
    <text evidence="2">The sequence shown here is derived from an EMBL/GenBank/DDBJ whole genome shotgun (WGS) entry which is preliminary data.</text>
</comment>
<evidence type="ECO:0000313" key="2">
    <source>
        <dbReference type="EMBL" id="KAJ1719473.1"/>
    </source>
</evidence>
<dbReference type="Gene3D" id="3.40.630.30">
    <property type="match status" value="1"/>
</dbReference>
<keyword evidence="3" id="KW-1185">Reference proteome</keyword>
<evidence type="ECO:0000259" key="1">
    <source>
        <dbReference type="PROSITE" id="PS51186"/>
    </source>
</evidence>
<reference evidence="2" key="1">
    <citation type="submission" date="2022-07" db="EMBL/GenBank/DDBJ databases">
        <title>Phylogenomic reconstructions and comparative analyses of Kickxellomycotina fungi.</title>
        <authorList>
            <person name="Reynolds N.K."/>
            <person name="Stajich J.E."/>
            <person name="Barry K."/>
            <person name="Grigoriev I.V."/>
            <person name="Crous P."/>
            <person name="Smith M.E."/>
        </authorList>
    </citation>
    <scope>NUCLEOTIDE SEQUENCE</scope>
    <source>
        <strain evidence="2">NBRC 32514</strain>
    </source>
</reference>
<dbReference type="PANTHER" id="PTHR47542">
    <property type="entry name" value="ACYL-COA N-ACYLTRANSFERASES (NAT) SUPERFAMILY PROTEIN"/>
    <property type="match status" value="1"/>
</dbReference>
<evidence type="ECO:0000313" key="3">
    <source>
        <dbReference type="Proteomes" id="UP001149813"/>
    </source>
</evidence>
<feature type="domain" description="N-acetyltransferase" evidence="1">
    <location>
        <begin position="20"/>
        <end position="196"/>
    </location>
</feature>
<dbReference type="InterPro" id="IPR016181">
    <property type="entry name" value="Acyl_CoA_acyltransferase"/>
</dbReference>